<protein>
    <recommendedName>
        <fullName evidence="3">DUF4283 domain-containing protein</fullName>
    </recommendedName>
</protein>
<dbReference type="InterPro" id="IPR040256">
    <property type="entry name" value="At4g02000-like"/>
</dbReference>
<sequence>MSKKQRYRDEAPPDNLPPTVLPVIALMDCDGQDSSVPTPSYKDMLTCGSNHTIDDDLVSLDDDDIDLLEDDVQTGEADEIPFIIFSDRVMDLDIKSMVHFGLTISMYLQMVHGQFSNTILPLSPDQLTSTRSKITPTYILAWVRLYGLPITWYKRSLIEAIGARIGKVVKIDYQIDYGHRGRFARMAVKINLKQPIVSKIVINGHVTNLCP</sequence>
<evidence type="ECO:0000313" key="2">
    <source>
        <dbReference type="Proteomes" id="UP001472677"/>
    </source>
</evidence>
<organism evidence="1 2">
    <name type="scientific">Hibiscus sabdariffa</name>
    <name type="common">roselle</name>
    <dbReference type="NCBI Taxonomy" id="183260"/>
    <lineage>
        <taxon>Eukaryota</taxon>
        <taxon>Viridiplantae</taxon>
        <taxon>Streptophyta</taxon>
        <taxon>Embryophyta</taxon>
        <taxon>Tracheophyta</taxon>
        <taxon>Spermatophyta</taxon>
        <taxon>Magnoliopsida</taxon>
        <taxon>eudicotyledons</taxon>
        <taxon>Gunneridae</taxon>
        <taxon>Pentapetalae</taxon>
        <taxon>rosids</taxon>
        <taxon>malvids</taxon>
        <taxon>Malvales</taxon>
        <taxon>Malvaceae</taxon>
        <taxon>Malvoideae</taxon>
        <taxon>Hibiscus</taxon>
    </lineage>
</organism>
<evidence type="ECO:0000313" key="1">
    <source>
        <dbReference type="EMBL" id="KAK8502875.1"/>
    </source>
</evidence>
<dbReference type="EMBL" id="JBBPBM010000159">
    <property type="protein sequence ID" value="KAK8502875.1"/>
    <property type="molecule type" value="Genomic_DNA"/>
</dbReference>
<comment type="caution">
    <text evidence="1">The sequence shown here is derived from an EMBL/GenBank/DDBJ whole genome shotgun (WGS) entry which is preliminary data.</text>
</comment>
<name>A0ABR2B7C3_9ROSI</name>
<gene>
    <name evidence="1" type="ORF">V6N12_054104</name>
</gene>
<accession>A0ABR2B7C3</accession>
<dbReference type="PANTHER" id="PTHR31286:SF99">
    <property type="entry name" value="DUF4283 DOMAIN-CONTAINING PROTEIN"/>
    <property type="match status" value="1"/>
</dbReference>
<dbReference type="Proteomes" id="UP001472677">
    <property type="component" value="Unassembled WGS sequence"/>
</dbReference>
<reference evidence="1 2" key="1">
    <citation type="journal article" date="2024" name="G3 (Bethesda)">
        <title>Genome assembly of Hibiscus sabdariffa L. provides insights into metabolisms of medicinal natural products.</title>
        <authorList>
            <person name="Kim T."/>
        </authorList>
    </citation>
    <scope>NUCLEOTIDE SEQUENCE [LARGE SCALE GENOMIC DNA]</scope>
    <source>
        <strain evidence="1">TK-2024</strain>
        <tissue evidence="1">Old leaves</tissue>
    </source>
</reference>
<proteinExistence type="predicted"/>
<dbReference type="PANTHER" id="PTHR31286">
    <property type="entry name" value="GLYCINE-RICH CELL WALL STRUCTURAL PROTEIN 1.8-LIKE"/>
    <property type="match status" value="1"/>
</dbReference>
<keyword evidence="2" id="KW-1185">Reference proteome</keyword>
<evidence type="ECO:0008006" key="3">
    <source>
        <dbReference type="Google" id="ProtNLM"/>
    </source>
</evidence>